<evidence type="ECO:0000256" key="3">
    <source>
        <dbReference type="ARBA" id="ARBA00021872"/>
    </source>
</evidence>
<proteinExistence type="predicted"/>
<comment type="pathway">
    <text evidence="1">Amino-acid biosynthesis; L-phenylalanine biosynthesis; phenylpyruvate from prephenate: step 1/1.</text>
</comment>
<keyword evidence="12" id="KW-1185">Reference proteome</keyword>
<feature type="domain" description="ACT" evidence="10">
    <location>
        <begin position="197"/>
        <end position="273"/>
    </location>
</feature>
<dbReference type="CDD" id="cd13633">
    <property type="entry name" value="PBP2_Sa-PDT_like"/>
    <property type="match status" value="1"/>
</dbReference>
<dbReference type="Gene3D" id="3.40.190.10">
    <property type="entry name" value="Periplasmic binding protein-like II"/>
    <property type="match status" value="2"/>
</dbReference>
<evidence type="ECO:0000256" key="5">
    <source>
        <dbReference type="ARBA" id="ARBA00023141"/>
    </source>
</evidence>
<evidence type="ECO:0000256" key="2">
    <source>
        <dbReference type="ARBA" id="ARBA00013147"/>
    </source>
</evidence>
<dbReference type="PROSITE" id="PS51671">
    <property type="entry name" value="ACT"/>
    <property type="match status" value="1"/>
</dbReference>
<evidence type="ECO:0000259" key="9">
    <source>
        <dbReference type="PROSITE" id="PS51171"/>
    </source>
</evidence>
<dbReference type="InterPro" id="IPR045865">
    <property type="entry name" value="ACT-like_dom_sf"/>
</dbReference>
<dbReference type="InterPro" id="IPR002912">
    <property type="entry name" value="ACT_dom"/>
</dbReference>
<dbReference type="CDD" id="cd04905">
    <property type="entry name" value="ACT_CM-PDT"/>
    <property type="match status" value="1"/>
</dbReference>
<dbReference type="GO" id="GO:0004664">
    <property type="term" value="F:prephenate dehydratase activity"/>
    <property type="evidence" value="ECO:0007669"/>
    <property type="project" value="UniProtKB-EC"/>
</dbReference>
<keyword evidence="7 11" id="KW-0456">Lyase</keyword>
<keyword evidence="5" id="KW-0057">Aromatic amino acid biosynthesis</keyword>
<evidence type="ECO:0000313" key="11">
    <source>
        <dbReference type="EMBL" id="MDT2760246.1"/>
    </source>
</evidence>
<dbReference type="PANTHER" id="PTHR21022">
    <property type="entry name" value="PREPHENATE DEHYDRATASE P PROTEIN"/>
    <property type="match status" value="1"/>
</dbReference>
<dbReference type="InterPro" id="IPR008242">
    <property type="entry name" value="Chor_mutase/pphenate_deHydtase"/>
</dbReference>
<accession>A0ABU3FC49</accession>
<evidence type="ECO:0000256" key="1">
    <source>
        <dbReference type="ARBA" id="ARBA00004741"/>
    </source>
</evidence>
<gene>
    <name evidence="11" type="primary">pheA</name>
    <name evidence="11" type="ORF">P7H27_10780</name>
</gene>
<dbReference type="Pfam" id="PF01842">
    <property type="entry name" value="ACT"/>
    <property type="match status" value="1"/>
</dbReference>
<evidence type="ECO:0000256" key="6">
    <source>
        <dbReference type="ARBA" id="ARBA00023222"/>
    </source>
</evidence>
<protein>
    <recommendedName>
        <fullName evidence="3">Prephenate dehydratase</fullName>
        <ecNumber evidence="2">4.2.1.51</ecNumber>
    </recommendedName>
</protein>
<dbReference type="NCBIfam" id="NF008865">
    <property type="entry name" value="PRK11898.1"/>
    <property type="match status" value="1"/>
</dbReference>
<evidence type="ECO:0000256" key="4">
    <source>
        <dbReference type="ARBA" id="ARBA00022605"/>
    </source>
</evidence>
<evidence type="ECO:0000313" key="12">
    <source>
        <dbReference type="Proteomes" id="UP001181046"/>
    </source>
</evidence>
<feature type="domain" description="Prephenate dehydratase" evidence="9">
    <location>
        <begin position="2"/>
        <end position="181"/>
    </location>
</feature>
<dbReference type="PANTHER" id="PTHR21022:SF19">
    <property type="entry name" value="PREPHENATE DEHYDRATASE-RELATED"/>
    <property type="match status" value="1"/>
</dbReference>
<reference evidence="11" key="1">
    <citation type="submission" date="2023-03" db="EMBL/GenBank/DDBJ databases">
        <authorList>
            <person name="Shen W."/>
            <person name="Cai J."/>
        </authorList>
    </citation>
    <scope>NUCLEOTIDE SEQUENCE</scope>
    <source>
        <strain evidence="11">P66-3</strain>
    </source>
</reference>
<dbReference type="RefSeq" id="WP_311830280.1">
    <property type="nucleotide sequence ID" value="NZ_JARQAJ010000007.1"/>
</dbReference>
<keyword evidence="6" id="KW-0584">Phenylalanine biosynthesis</keyword>
<dbReference type="EC" id="4.2.1.51" evidence="2"/>
<comment type="caution">
    <text evidence="11">The sequence shown here is derived from an EMBL/GenBank/DDBJ whole genome shotgun (WGS) entry which is preliminary data.</text>
</comment>
<dbReference type="Proteomes" id="UP001181046">
    <property type="component" value="Unassembled WGS sequence"/>
</dbReference>
<evidence type="ECO:0000256" key="7">
    <source>
        <dbReference type="ARBA" id="ARBA00023239"/>
    </source>
</evidence>
<dbReference type="InterPro" id="IPR001086">
    <property type="entry name" value="Preph_deHydtase"/>
</dbReference>
<dbReference type="SUPFAM" id="SSF55021">
    <property type="entry name" value="ACT-like"/>
    <property type="match status" value="1"/>
</dbReference>
<dbReference type="SUPFAM" id="SSF53850">
    <property type="entry name" value="Periplasmic binding protein-like II"/>
    <property type="match status" value="1"/>
</dbReference>
<dbReference type="PIRSF" id="PIRSF001500">
    <property type="entry name" value="Chor_mut_pdt_Ppr"/>
    <property type="match status" value="1"/>
</dbReference>
<organism evidence="11 12">
    <name type="scientific">Enterococcus xiangfangensis</name>
    <dbReference type="NCBI Taxonomy" id="1296537"/>
    <lineage>
        <taxon>Bacteria</taxon>
        <taxon>Bacillati</taxon>
        <taxon>Bacillota</taxon>
        <taxon>Bacilli</taxon>
        <taxon>Lactobacillales</taxon>
        <taxon>Enterococcaceae</taxon>
        <taxon>Enterococcus</taxon>
    </lineage>
</organism>
<evidence type="ECO:0000256" key="8">
    <source>
        <dbReference type="ARBA" id="ARBA00047848"/>
    </source>
</evidence>
<dbReference type="PROSITE" id="PS51171">
    <property type="entry name" value="PREPHENATE_DEHYDR_3"/>
    <property type="match status" value="1"/>
</dbReference>
<dbReference type="Pfam" id="PF00800">
    <property type="entry name" value="PDT"/>
    <property type="match status" value="1"/>
</dbReference>
<evidence type="ECO:0000259" key="10">
    <source>
        <dbReference type="PROSITE" id="PS51671"/>
    </source>
</evidence>
<name>A0ABU3FC49_9ENTE</name>
<dbReference type="Gene3D" id="3.30.70.260">
    <property type="match status" value="1"/>
</dbReference>
<keyword evidence="4" id="KW-0028">Amino-acid biosynthesis</keyword>
<sequence length="283" mass="31534">MKVGYLGPKGSFTYSAAINFFKESDLFPYNSLTALLEEQRKKTLDYCVVPIENTIEGSVLPTLDLIFQTLPTIQAEIVLPIHQQLMVHPNHAKTWEEIELICSHPQALAQSQIFLLDHFPTVDIEQTGSTAQGAKKVADNPAKKYAAIGSRAAAEQFGLTVVKENIQSISENETRFWVLGSQPLAGKLPQKKQKATVLCDLASNQPGALYQCLAIFSAEKINLTKIESRTQKTKLGEYFFIIDLETPEEHRLQKVLDQLKAQNITVTLIGDYLTYLPKLGNLS</sequence>
<dbReference type="EMBL" id="JARQAJ010000007">
    <property type="protein sequence ID" value="MDT2760246.1"/>
    <property type="molecule type" value="Genomic_DNA"/>
</dbReference>
<comment type="catalytic activity">
    <reaction evidence="8">
        <text>prephenate + H(+) = 3-phenylpyruvate + CO2 + H2O</text>
        <dbReference type="Rhea" id="RHEA:21648"/>
        <dbReference type="ChEBI" id="CHEBI:15377"/>
        <dbReference type="ChEBI" id="CHEBI:15378"/>
        <dbReference type="ChEBI" id="CHEBI:16526"/>
        <dbReference type="ChEBI" id="CHEBI:18005"/>
        <dbReference type="ChEBI" id="CHEBI:29934"/>
        <dbReference type="EC" id="4.2.1.51"/>
    </reaction>
</comment>